<dbReference type="GO" id="GO:0071555">
    <property type="term" value="P:cell wall organization"/>
    <property type="evidence" value="ECO:0007669"/>
    <property type="project" value="TreeGrafter"/>
</dbReference>
<protein>
    <submittedName>
        <fullName evidence="9">Glycosyl transferase family 4</fullName>
    </submittedName>
</protein>
<evidence type="ECO:0000256" key="4">
    <source>
        <dbReference type="ARBA" id="ARBA00022692"/>
    </source>
</evidence>
<comment type="subcellular location">
    <subcellularLocation>
        <location evidence="1">Cell membrane</location>
        <topology evidence="1">Multi-pass membrane protein</topology>
    </subcellularLocation>
</comment>
<sequence>MIRFALIVASVLGFALTAAVGNLLVPLLRALVPPEKENGPAPKPGQPEEQPPEPPAPRGLPTMGGLCFIIGTLAAVGVGWAVVCMIQPELLGGGLTGRLMLGLGGGFLLGAAGLADDLARLRPRQVLGLRTGVRLALEALAAAVTVGALWLGGCMPTGLTLPILGYCELGAAAAPLWAAMLLALAESVRLAGSADGAAAGAAFVAMLGLMGAETILGFFPLAVLPAALAGALMAFLLWNFYPARLLPGAVGCLFLAGAVGGIPLSIGRGDLALVLGLPFWAEGLAALLQGVWRRFRGRPLFKAGSLDAWLRKKGGPVSAFYVFCALALAGVLAALRTAQL</sequence>
<dbReference type="EMBL" id="DWWN01000060">
    <property type="protein sequence ID" value="HJC46268.1"/>
    <property type="molecule type" value="Genomic_DNA"/>
</dbReference>
<proteinExistence type="predicted"/>
<feature type="region of interest" description="Disordered" evidence="7">
    <location>
        <begin position="36"/>
        <end position="57"/>
    </location>
</feature>
<dbReference type="PANTHER" id="PTHR22926:SF3">
    <property type="entry name" value="UNDECAPRENYL-PHOSPHATE ALPHA-N-ACETYLGLUCOSAMINYL 1-PHOSPHATE TRANSFERASE"/>
    <property type="match status" value="1"/>
</dbReference>
<dbReference type="GO" id="GO:0016780">
    <property type="term" value="F:phosphotransferase activity, for other substituted phosphate groups"/>
    <property type="evidence" value="ECO:0007669"/>
    <property type="project" value="InterPro"/>
</dbReference>
<gene>
    <name evidence="9" type="ORF">H9703_09085</name>
</gene>
<dbReference type="PANTHER" id="PTHR22926">
    <property type="entry name" value="PHOSPHO-N-ACETYLMURAMOYL-PENTAPEPTIDE-TRANSFERASE"/>
    <property type="match status" value="1"/>
</dbReference>
<feature type="transmembrane region" description="Helical" evidence="8">
    <location>
        <begin position="244"/>
        <end position="264"/>
    </location>
</feature>
<evidence type="ECO:0000256" key="2">
    <source>
        <dbReference type="ARBA" id="ARBA00022475"/>
    </source>
</evidence>
<evidence type="ECO:0000256" key="5">
    <source>
        <dbReference type="ARBA" id="ARBA00022989"/>
    </source>
</evidence>
<evidence type="ECO:0000256" key="1">
    <source>
        <dbReference type="ARBA" id="ARBA00004651"/>
    </source>
</evidence>
<name>A0A9D2PAV0_9FIRM</name>
<feature type="transmembrane region" description="Helical" evidence="8">
    <location>
        <begin position="318"/>
        <end position="335"/>
    </location>
</feature>
<dbReference type="AlphaFoldDB" id="A0A9D2PAV0"/>
<dbReference type="Proteomes" id="UP000823906">
    <property type="component" value="Unassembled WGS sequence"/>
</dbReference>
<keyword evidence="6 8" id="KW-0472">Membrane</keyword>
<reference evidence="9" key="1">
    <citation type="journal article" date="2021" name="PeerJ">
        <title>Extensive microbial diversity within the chicken gut microbiome revealed by metagenomics and culture.</title>
        <authorList>
            <person name="Gilroy R."/>
            <person name="Ravi A."/>
            <person name="Getino M."/>
            <person name="Pursley I."/>
            <person name="Horton D.L."/>
            <person name="Alikhan N.F."/>
            <person name="Baker D."/>
            <person name="Gharbi K."/>
            <person name="Hall N."/>
            <person name="Watson M."/>
            <person name="Adriaenssens E.M."/>
            <person name="Foster-Nyarko E."/>
            <person name="Jarju S."/>
            <person name="Secka A."/>
            <person name="Antonio M."/>
            <person name="Oren A."/>
            <person name="Chaudhuri R.R."/>
            <person name="La Ragione R."/>
            <person name="Hildebrand F."/>
            <person name="Pallen M.J."/>
        </authorList>
    </citation>
    <scope>NUCLEOTIDE SEQUENCE</scope>
    <source>
        <strain evidence="9">ChiSjej5B23-2810</strain>
    </source>
</reference>
<feature type="transmembrane region" description="Helical" evidence="8">
    <location>
        <begin position="135"/>
        <end position="151"/>
    </location>
</feature>
<dbReference type="InterPro" id="IPR000715">
    <property type="entry name" value="Glycosyl_transferase_4"/>
</dbReference>
<organism evidence="9 10">
    <name type="scientific">Candidatus Faecalibacterium faecigallinarum</name>
    <dbReference type="NCBI Taxonomy" id="2838577"/>
    <lineage>
        <taxon>Bacteria</taxon>
        <taxon>Bacillati</taxon>
        <taxon>Bacillota</taxon>
        <taxon>Clostridia</taxon>
        <taxon>Eubacteriales</taxon>
        <taxon>Oscillospiraceae</taxon>
        <taxon>Faecalibacterium</taxon>
    </lineage>
</organism>
<keyword evidence="5 8" id="KW-1133">Transmembrane helix</keyword>
<evidence type="ECO:0000313" key="9">
    <source>
        <dbReference type="EMBL" id="HJC46268.1"/>
    </source>
</evidence>
<feature type="transmembrane region" description="Helical" evidence="8">
    <location>
        <begin position="216"/>
        <end position="238"/>
    </location>
</feature>
<keyword evidence="4 8" id="KW-0812">Transmembrane</keyword>
<dbReference type="GO" id="GO:0005886">
    <property type="term" value="C:plasma membrane"/>
    <property type="evidence" value="ECO:0007669"/>
    <property type="project" value="UniProtKB-SubCell"/>
</dbReference>
<dbReference type="GO" id="GO:0044038">
    <property type="term" value="P:cell wall macromolecule biosynthetic process"/>
    <property type="evidence" value="ECO:0007669"/>
    <property type="project" value="TreeGrafter"/>
</dbReference>
<feature type="transmembrane region" description="Helical" evidence="8">
    <location>
        <begin position="95"/>
        <end position="115"/>
    </location>
</feature>
<feature type="transmembrane region" description="Helical" evidence="8">
    <location>
        <begin position="271"/>
        <end position="292"/>
    </location>
</feature>
<evidence type="ECO:0000256" key="6">
    <source>
        <dbReference type="ARBA" id="ARBA00023136"/>
    </source>
</evidence>
<feature type="transmembrane region" description="Helical" evidence="8">
    <location>
        <begin position="63"/>
        <end position="83"/>
    </location>
</feature>
<evidence type="ECO:0000256" key="8">
    <source>
        <dbReference type="SAM" id="Phobius"/>
    </source>
</evidence>
<keyword evidence="3 9" id="KW-0808">Transferase</keyword>
<feature type="transmembrane region" description="Helical" evidence="8">
    <location>
        <begin position="163"/>
        <end position="184"/>
    </location>
</feature>
<comment type="caution">
    <text evidence="9">The sequence shown here is derived from an EMBL/GenBank/DDBJ whole genome shotgun (WGS) entry which is preliminary data.</text>
</comment>
<reference evidence="9" key="2">
    <citation type="submission" date="2021-04" db="EMBL/GenBank/DDBJ databases">
        <authorList>
            <person name="Gilroy R."/>
        </authorList>
    </citation>
    <scope>NUCLEOTIDE SEQUENCE</scope>
    <source>
        <strain evidence="9">ChiSjej5B23-2810</strain>
    </source>
</reference>
<evidence type="ECO:0000256" key="3">
    <source>
        <dbReference type="ARBA" id="ARBA00022679"/>
    </source>
</evidence>
<evidence type="ECO:0000313" key="10">
    <source>
        <dbReference type="Proteomes" id="UP000823906"/>
    </source>
</evidence>
<evidence type="ECO:0000256" key="7">
    <source>
        <dbReference type="SAM" id="MobiDB-lite"/>
    </source>
</evidence>
<keyword evidence="2" id="KW-1003">Cell membrane</keyword>
<accession>A0A9D2PAV0</accession>
<dbReference type="Pfam" id="PF00953">
    <property type="entry name" value="Glycos_transf_4"/>
    <property type="match status" value="1"/>
</dbReference>